<evidence type="ECO:0000313" key="5">
    <source>
        <dbReference type="EMBL" id="KAK9266245.1"/>
    </source>
</evidence>
<gene>
    <name evidence="5" type="ORF">L1049_000033</name>
</gene>
<dbReference type="Proteomes" id="UP001415857">
    <property type="component" value="Unassembled WGS sequence"/>
</dbReference>
<dbReference type="InterPro" id="IPR000467">
    <property type="entry name" value="G_patch_dom"/>
</dbReference>
<dbReference type="PANTHER" id="PTHR15818">
    <property type="entry name" value="G PATCH AND KOW-CONTAINING"/>
    <property type="match status" value="1"/>
</dbReference>
<feature type="compositionally biased region" description="Basic and acidic residues" evidence="3">
    <location>
        <begin position="301"/>
        <end position="344"/>
    </location>
</feature>
<dbReference type="PROSITE" id="PS50174">
    <property type="entry name" value="G_PATCH"/>
    <property type="match status" value="1"/>
</dbReference>
<name>A0AAP0N3N4_LIQFO</name>
<dbReference type="Pfam" id="PF12656">
    <property type="entry name" value="G-patch_2"/>
    <property type="match status" value="1"/>
</dbReference>
<feature type="compositionally biased region" description="Low complexity" evidence="3">
    <location>
        <begin position="1"/>
        <end position="15"/>
    </location>
</feature>
<dbReference type="GO" id="GO:0003676">
    <property type="term" value="F:nucleic acid binding"/>
    <property type="evidence" value="ECO:0007669"/>
    <property type="project" value="InterPro"/>
</dbReference>
<feature type="compositionally biased region" description="Polar residues" evidence="3">
    <location>
        <begin position="33"/>
        <end position="48"/>
    </location>
</feature>
<organism evidence="5 6">
    <name type="scientific">Liquidambar formosana</name>
    <name type="common">Formosan gum</name>
    <dbReference type="NCBI Taxonomy" id="63359"/>
    <lineage>
        <taxon>Eukaryota</taxon>
        <taxon>Viridiplantae</taxon>
        <taxon>Streptophyta</taxon>
        <taxon>Embryophyta</taxon>
        <taxon>Tracheophyta</taxon>
        <taxon>Spermatophyta</taxon>
        <taxon>Magnoliopsida</taxon>
        <taxon>eudicotyledons</taxon>
        <taxon>Gunneridae</taxon>
        <taxon>Pentapetalae</taxon>
        <taxon>Saxifragales</taxon>
        <taxon>Altingiaceae</taxon>
        <taxon>Liquidambar</taxon>
    </lineage>
</organism>
<feature type="domain" description="G-patch" evidence="4">
    <location>
        <begin position="163"/>
        <end position="209"/>
    </location>
</feature>
<keyword evidence="6" id="KW-1185">Reference proteome</keyword>
<dbReference type="GO" id="GO:0005681">
    <property type="term" value="C:spliceosomal complex"/>
    <property type="evidence" value="ECO:0007669"/>
    <property type="project" value="TreeGrafter"/>
</dbReference>
<reference evidence="5 6" key="1">
    <citation type="journal article" date="2024" name="Plant J.">
        <title>Genome sequences and population genomics reveal climatic adaptation and genomic divergence between two closely related sweetgum species.</title>
        <authorList>
            <person name="Xu W.Q."/>
            <person name="Ren C.Q."/>
            <person name="Zhang X.Y."/>
            <person name="Comes H.P."/>
            <person name="Liu X.H."/>
            <person name="Li Y.G."/>
            <person name="Kettle C.J."/>
            <person name="Jalonen R."/>
            <person name="Gaisberger H."/>
            <person name="Ma Y.Z."/>
            <person name="Qiu Y.X."/>
        </authorList>
    </citation>
    <scope>NUCLEOTIDE SEQUENCE [LARGE SCALE GENOMIC DNA]</scope>
    <source>
        <strain evidence="5">Hangzhou</strain>
    </source>
</reference>
<dbReference type="GO" id="GO:0000398">
    <property type="term" value="P:mRNA splicing, via spliceosome"/>
    <property type="evidence" value="ECO:0007669"/>
    <property type="project" value="InterPro"/>
</dbReference>
<dbReference type="PANTHER" id="PTHR15818:SF2">
    <property type="entry name" value="G-PATCH DOMAIN AND KOW MOTIFS-CONTAINING PROTEIN"/>
    <property type="match status" value="1"/>
</dbReference>
<dbReference type="InterPro" id="IPR026822">
    <property type="entry name" value="Spp2/MOS2_G-patch"/>
</dbReference>
<comment type="caution">
    <text evidence="5">The sequence shown here is derived from an EMBL/GenBank/DDBJ whole genome shotgun (WGS) entry which is preliminary data.</text>
</comment>
<protein>
    <recommendedName>
        <fullName evidence="4">G-patch domain-containing protein</fullName>
    </recommendedName>
</protein>
<evidence type="ECO:0000259" key="4">
    <source>
        <dbReference type="PROSITE" id="PS50174"/>
    </source>
</evidence>
<evidence type="ECO:0000256" key="3">
    <source>
        <dbReference type="SAM" id="MobiDB-lite"/>
    </source>
</evidence>
<dbReference type="SMART" id="SM00443">
    <property type="entry name" value="G_patch"/>
    <property type="match status" value="1"/>
</dbReference>
<proteinExistence type="predicted"/>
<feature type="region of interest" description="Disordered" evidence="3">
    <location>
        <begin position="301"/>
        <end position="350"/>
    </location>
</feature>
<evidence type="ECO:0000256" key="2">
    <source>
        <dbReference type="ARBA" id="ARBA00023242"/>
    </source>
</evidence>
<dbReference type="InterPro" id="IPR045166">
    <property type="entry name" value="Spp2-like"/>
</dbReference>
<feature type="region of interest" description="Disordered" evidence="3">
    <location>
        <begin position="1"/>
        <end position="67"/>
    </location>
</feature>
<comment type="subcellular location">
    <subcellularLocation>
        <location evidence="1">Nucleus</location>
    </subcellularLocation>
</comment>
<evidence type="ECO:0000313" key="6">
    <source>
        <dbReference type="Proteomes" id="UP001415857"/>
    </source>
</evidence>
<evidence type="ECO:0000256" key="1">
    <source>
        <dbReference type="ARBA" id="ARBA00004123"/>
    </source>
</evidence>
<sequence>MKLSFSLSSTKPSSKPNHKSSQKFNDDDRDTQQHQYVTQFDASKTLTDTHPRNFVIPPKENEWRPQKKMKNLELPVRFHGHDLRFEVESPSVAETLDSNMSYGLNLRQSTKNDVPAESDDGVGVASLPLPPPPIENVMLQKLKDDLDRLPEHRGLEEFNDVPVEGFGTALLAGYGWYEGRGIGKNPKGDIKVIQYEKRTAKEGLGFVSNADANEDTKTEKEEEKVRNKGDKVFVGKDVRIVGGREAGMKGRILQILSGDSIVLKLSRSGAQVEAHAHDVAELGSEEEEKCLRKLKELKIPEKKSSYTERESKESKESKDDKLEEKRMDGKRSREQGRRGGRQEEETTNQVSWLTNHIRVRIISKDLKGG</sequence>
<keyword evidence="2" id="KW-0539">Nucleus</keyword>
<dbReference type="AlphaFoldDB" id="A0AAP0N3N4"/>
<accession>A0AAP0N3N4</accession>
<dbReference type="EMBL" id="JBBPBK010000200">
    <property type="protein sequence ID" value="KAK9266245.1"/>
    <property type="molecule type" value="Genomic_DNA"/>
</dbReference>